<dbReference type="PROSITE" id="PS01187">
    <property type="entry name" value="EGF_CA"/>
    <property type="match status" value="2"/>
</dbReference>
<protein>
    <submittedName>
        <fullName evidence="10">EGF-like domain-containing protein</fullName>
    </submittedName>
</protein>
<comment type="caution">
    <text evidence="10">The sequence shown here is derived from an EMBL/GenBank/DDBJ whole genome shotgun (WGS) entry which is preliminary data.</text>
</comment>
<keyword evidence="3" id="KW-0677">Repeat</keyword>
<reference evidence="10 11" key="1">
    <citation type="submission" date="2015-12" db="EMBL/GenBank/DDBJ databases">
        <title>Dictyostelia acquired genes for synthesis and detection of signals that induce cell-type specialization by lateral gene transfer from prokaryotes.</title>
        <authorList>
            <person name="Gloeckner G."/>
            <person name="Schaap P."/>
        </authorList>
    </citation>
    <scope>NUCLEOTIDE SEQUENCE [LARGE SCALE GENOMIC DNA]</scope>
    <source>
        <strain evidence="10 11">TK</strain>
    </source>
</reference>
<keyword evidence="11" id="KW-1185">Reference proteome</keyword>
<dbReference type="InterPro" id="IPR000152">
    <property type="entry name" value="EGF-type_Asp/Asn_hydroxyl_site"/>
</dbReference>
<keyword evidence="5 7" id="KW-1015">Disulfide bond</keyword>
<keyword evidence="1 7" id="KW-0245">EGF-like domain</keyword>
<feature type="disulfide bond" evidence="7">
    <location>
        <begin position="149"/>
        <end position="158"/>
    </location>
</feature>
<sequence length="849" mass="93803">MYNHCGANKQWAATSSSKQGSFSELCEVDEGGIDVKGPPLWNILDISNSTCLNNILCQSTSNITIDDDDDDGDLLSKPSTTPKSQFYQVLSAHSNSNSCAELKTYCETEFKMKTIKSHAFLMGKLLVSVKCPGSCGDNGVCELGGQCKCSNGYIGELCDIKPCSDKTNPCLDKNSECSTTDFMCHCKTGYSNSTGTCQDIDECKSPTVNCSSNSICENLNGTYRCNCLKGFEKKQSGECIDINECLDDSKCPKNSICTNSVGSFECKCKSSRQFINSDNQCEYEPIIIQNITHIQKGILSIQIQSKESEQLKYDDIKVFIGKQEYTGNVLPESNGKLYRIIQIKIQLGNLLNGQNISVQIENATSNYWTLNGIPFIDTFQKCKTEGCNSKFQIKLGSVNISNSVIQLKINHKPCDLIESSNSQFTFAIPPGTGKKLLELTVDGQLSTDDLFYSYQPPTIQNYTEFQLNNSIVFTGENFGDSLKFIQVQIGNSQLKCADVSVNGTVIICQLPWIKTNIDVILVTVDGQQSNSIKYYHNNYLQHCTSDCNGNCQNGICYCNNENYIGENCNVPVYNILPFTVKTISNSSSIIISDSLKVSLLSLNELNSKGAIANSIPLSTLPLVNNTLSLPNNASLSIQLVSENNQIHYKMSLKNYKFQNPSNHLEFIINSQLNPLDQSTKPTPSSNIKLLQQQLNSCVKQQFNNHSINDKPVWYTISKNNHTLYTLLNSTGVDNISVKNSSVDASANVTLVVPYHNTTESDINLDNILFQMYSTPSALTEDCNPLVSITPTMVGHDIDSSHVESEESNTKKKNEDKPVIIAIIIIISILGIANVVSIGFYIHYKRNSRI</sequence>
<feature type="domain" description="EGF-like" evidence="9">
    <location>
        <begin position="127"/>
        <end position="159"/>
    </location>
</feature>
<dbReference type="PANTHER" id="PTHR24039:SF28">
    <property type="entry name" value="EGF-LIKE DOMAIN-CONTAINING PROTEIN"/>
    <property type="match status" value="1"/>
</dbReference>
<dbReference type="Gene3D" id="2.10.25.10">
    <property type="entry name" value="Laminin"/>
    <property type="match status" value="3"/>
</dbReference>
<dbReference type="FunCoup" id="A0A152A9C7">
    <property type="interactions" value="738"/>
</dbReference>
<keyword evidence="4" id="KW-0106">Calcium</keyword>
<comment type="caution">
    <text evidence="7">Lacks conserved residue(s) required for the propagation of feature annotation.</text>
</comment>
<dbReference type="FunFam" id="2.10.25.10:FF:000005">
    <property type="entry name" value="Fibrillin 2"/>
    <property type="match status" value="1"/>
</dbReference>
<dbReference type="Pfam" id="PF01833">
    <property type="entry name" value="TIG"/>
    <property type="match status" value="2"/>
</dbReference>
<evidence type="ECO:0000256" key="6">
    <source>
        <dbReference type="ARBA" id="ARBA00023180"/>
    </source>
</evidence>
<dbReference type="PROSITE" id="PS00010">
    <property type="entry name" value="ASX_HYDROXYL"/>
    <property type="match status" value="2"/>
</dbReference>
<dbReference type="Pfam" id="PF07645">
    <property type="entry name" value="EGF_CA"/>
    <property type="match status" value="2"/>
</dbReference>
<dbReference type="STRING" id="361077.A0A152A9C7"/>
<name>A0A152A9C7_TIELA</name>
<dbReference type="Gene3D" id="2.60.40.10">
    <property type="entry name" value="Immunoglobulins"/>
    <property type="match status" value="1"/>
</dbReference>
<dbReference type="InterPro" id="IPR001881">
    <property type="entry name" value="EGF-like_Ca-bd_dom"/>
</dbReference>
<dbReference type="InterPro" id="IPR013783">
    <property type="entry name" value="Ig-like_fold"/>
</dbReference>
<dbReference type="InterPro" id="IPR049883">
    <property type="entry name" value="NOTCH1_EGF-like"/>
</dbReference>
<evidence type="ECO:0000256" key="5">
    <source>
        <dbReference type="ARBA" id="ARBA00023157"/>
    </source>
</evidence>
<evidence type="ECO:0000256" key="8">
    <source>
        <dbReference type="SAM" id="Phobius"/>
    </source>
</evidence>
<evidence type="ECO:0000259" key="9">
    <source>
        <dbReference type="PROSITE" id="PS50026"/>
    </source>
</evidence>
<feature type="transmembrane region" description="Helical" evidence="8">
    <location>
        <begin position="818"/>
        <end position="841"/>
    </location>
</feature>
<dbReference type="PROSITE" id="PS01186">
    <property type="entry name" value="EGF_2"/>
    <property type="match status" value="1"/>
</dbReference>
<dbReference type="InParanoid" id="A0A152A9C7"/>
<evidence type="ECO:0000313" key="11">
    <source>
        <dbReference type="Proteomes" id="UP000076078"/>
    </source>
</evidence>
<dbReference type="InterPro" id="IPR002909">
    <property type="entry name" value="IPT_dom"/>
</dbReference>
<dbReference type="SUPFAM" id="SSF57184">
    <property type="entry name" value="Growth factor receptor domain"/>
    <property type="match status" value="1"/>
</dbReference>
<dbReference type="OrthoDB" id="21010at2759"/>
<evidence type="ECO:0000256" key="7">
    <source>
        <dbReference type="PROSITE-ProRule" id="PRU00076"/>
    </source>
</evidence>
<dbReference type="SMART" id="SM00179">
    <property type="entry name" value="EGF_CA"/>
    <property type="match status" value="2"/>
</dbReference>
<organism evidence="10 11">
    <name type="scientific">Tieghemostelium lacteum</name>
    <name type="common">Slime mold</name>
    <name type="synonym">Dictyostelium lacteum</name>
    <dbReference type="NCBI Taxonomy" id="361077"/>
    <lineage>
        <taxon>Eukaryota</taxon>
        <taxon>Amoebozoa</taxon>
        <taxon>Evosea</taxon>
        <taxon>Eumycetozoa</taxon>
        <taxon>Dictyostelia</taxon>
        <taxon>Dictyosteliales</taxon>
        <taxon>Raperosteliaceae</taxon>
        <taxon>Tieghemostelium</taxon>
    </lineage>
</organism>
<dbReference type="PANTHER" id="PTHR24039">
    <property type="entry name" value="FIBRILLIN-RELATED"/>
    <property type="match status" value="1"/>
</dbReference>
<dbReference type="Proteomes" id="UP000076078">
    <property type="component" value="Unassembled WGS sequence"/>
</dbReference>
<proteinExistence type="predicted"/>
<keyword evidence="8" id="KW-0472">Membrane</keyword>
<dbReference type="SUPFAM" id="SSF81296">
    <property type="entry name" value="E set domains"/>
    <property type="match status" value="1"/>
</dbReference>
<gene>
    <name evidence="10" type="ORF">DLAC_00294</name>
</gene>
<dbReference type="AlphaFoldDB" id="A0A152A9C7"/>
<feature type="domain" description="EGF-like" evidence="9">
    <location>
        <begin position="241"/>
        <end position="278"/>
    </location>
</feature>
<keyword evidence="8" id="KW-1133">Transmembrane helix</keyword>
<dbReference type="InterPro" id="IPR018097">
    <property type="entry name" value="EGF_Ca-bd_CS"/>
</dbReference>
<feature type="disulfide bond" evidence="7">
    <location>
        <begin position="131"/>
        <end position="141"/>
    </location>
</feature>
<evidence type="ECO:0000256" key="3">
    <source>
        <dbReference type="ARBA" id="ARBA00022737"/>
    </source>
</evidence>
<dbReference type="EMBL" id="LODT01000001">
    <property type="protein sequence ID" value="KYR02828.1"/>
    <property type="molecule type" value="Genomic_DNA"/>
</dbReference>
<evidence type="ECO:0000256" key="1">
    <source>
        <dbReference type="ARBA" id="ARBA00022536"/>
    </source>
</evidence>
<evidence type="ECO:0000256" key="4">
    <source>
        <dbReference type="ARBA" id="ARBA00022837"/>
    </source>
</evidence>
<dbReference type="InterPro" id="IPR009030">
    <property type="entry name" value="Growth_fac_rcpt_cys_sf"/>
</dbReference>
<dbReference type="GO" id="GO:0005509">
    <property type="term" value="F:calcium ion binding"/>
    <property type="evidence" value="ECO:0007669"/>
    <property type="project" value="InterPro"/>
</dbReference>
<accession>A0A152A9C7</accession>
<keyword evidence="6" id="KW-0325">Glycoprotein</keyword>
<dbReference type="Pfam" id="PF23106">
    <property type="entry name" value="EGF_Teneurin"/>
    <property type="match status" value="1"/>
</dbReference>
<dbReference type="PROSITE" id="PS00022">
    <property type="entry name" value="EGF_1"/>
    <property type="match status" value="1"/>
</dbReference>
<dbReference type="InterPro" id="IPR000742">
    <property type="entry name" value="EGF"/>
</dbReference>
<keyword evidence="8" id="KW-0812">Transmembrane</keyword>
<dbReference type="InterPro" id="IPR014756">
    <property type="entry name" value="Ig_E-set"/>
</dbReference>
<keyword evidence="2" id="KW-0732">Signal</keyword>
<evidence type="ECO:0000256" key="2">
    <source>
        <dbReference type="ARBA" id="ARBA00022729"/>
    </source>
</evidence>
<evidence type="ECO:0000313" key="10">
    <source>
        <dbReference type="EMBL" id="KYR02828.1"/>
    </source>
</evidence>
<feature type="domain" description="EGF-like" evidence="9">
    <location>
        <begin position="199"/>
        <end position="237"/>
    </location>
</feature>
<dbReference type="SMART" id="SM00181">
    <property type="entry name" value="EGF"/>
    <property type="match status" value="5"/>
</dbReference>
<dbReference type="PROSITE" id="PS50026">
    <property type="entry name" value="EGF_3"/>
    <property type="match status" value="3"/>
</dbReference>
<dbReference type="CDD" id="cd00054">
    <property type="entry name" value="EGF_CA"/>
    <property type="match status" value="2"/>
</dbReference>